<dbReference type="EC" id="2.6.1.85" evidence="3"/>
<dbReference type="InterPro" id="IPR017926">
    <property type="entry name" value="GATASE"/>
</dbReference>
<evidence type="ECO:0000259" key="2">
    <source>
        <dbReference type="Pfam" id="PF00117"/>
    </source>
</evidence>
<keyword evidence="3" id="KW-0808">Transferase</keyword>
<dbReference type="Pfam" id="PF00117">
    <property type="entry name" value="GATase"/>
    <property type="match status" value="1"/>
</dbReference>
<dbReference type="EMBL" id="CZBO01000003">
    <property type="protein sequence ID" value="CUQ08949.1"/>
    <property type="molecule type" value="Genomic_DNA"/>
</dbReference>
<dbReference type="GO" id="GO:0004049">
    <property type="term" value="F:anthranilate synthase activity"/>
    <property type="evidence" value="ECO:0007669"/>
    <property type="project" value="TreeGrafter"/>
</dbReference>
<dbReference type="NCBIfam" id="TIGR00566">
    <property type="entry name" value="trpG_papA"/>
    <property type="match status" value="1"/>
</dbReference>
<dbReference type="Proteomes" id="UP000095563">
    <property type="component" value="Unassembled WGS sequence"/>
</dbReference>
<name>A0A174TPZ4_9CLOT</name>
<gene>
    <name evidence="3" type="primary">pabA</name>
    <name evidence="3" type="ORF">ERS852568_01846</name>
</gene>
<dbReference type="InterPro" id="IPR050472">
    <property type="entry name" value="Anth_synth/Amidotransfase"/>
</dbReference>
<dbReference type="CDD" id="cd01743">
    <property type="entry name" value="GATase1_Anthranilate_Synthase"/>
    <property type="match status" value="1"/>
</dbReference>
<dbReference type="GO" id="GO:0000162">
    <property type="term" value="P:L-tryptophan biosynthetic process"/>
    <property type="evidence" value="ECO:0007669"/>
    <property type="project" value="TreeGrafter"/>
</dbReference>
<keyword evidence="3" id="KW-0032">Aminotransferase</keyword>
<dbReference type="PANTHER" id="PTHR43418">
    <property type="entry name" value="MULTIFUNCTIONAL TRYPTOPHAN BIOSYNTHESIS PROTEIN-RELATED"/>
    <property type="match status" value="1"/>
</dbReference>
<dbReference type="SUPFAM" id="SSF52317">
    <property type="entry name" value="Class I glutamine amidotransferase-like"/>
    <property type="match status" value="1"/>
</dbReference>
<accession>A0A174TPZ4</accession>
<evidence type="ECO:0000313" key="3">
    <source>
        <dbReference type="EMBL" id="CUQ08949.1"/>
    </source>
</evidence>
<dbReference type="GO" id="GO:0046820">
    <property type="term" value="F:4-amino-4-deoxychorismate synthase activity"/>
    <property type="evidence" value="ECO:0007669"/>
    <property type="project" value="UniProtKB-EC"/>
</dbReference>
<dbReference type="PRINTS" id="PR00097">
    <property type="entry name" value="ANTSNTHASEII"/>
</dbReference>
<dbReference type="GO" id="GO:0005829">
    <property type="term" value="C:cytosol"/>
    <property type="evidence" value="ECO:0007669"/>
    <property type="project" value="TreeGrafter"/>
</dbReference>
<dbReference type="InterPro" id="IPR029062">
    <property type="entry name" value="Class_I_gatase-like"/>
</dbReference>
<sequence length="191" mass="21546">MILMIDNYDSFTYNLVRYFEELNEKVIVYRNDKINNKIINELKPSGIVISPGPKAPKDAKEVLDIIDSFKGKVPILGICLGHQCIGEYFKGNIVKGSKPVHGKISKLTNTGEGIFKGLPSAFNVTRYHSLIIDKETFPKELKITAQTDDGVIMGIEHRHMKIYGVQYHPEAVLTEEGHSLLNNFIKICKEL</sequence>
<proteinExistence type="predicted"/>
<evidence type="ECO:0000313" key="4">
    <source>
        <dbReference type="Proteomes" id="UP000095563"/>
    </source>
</evidence>
<dbReference type="FunFam" id="3.40.50.880:FF:000003">
    <property type="entry name" value="Anthranilate synthase component II"/>
    <property type="match status" value="1"/>
</dbReference>
<feature type="domain" description="Glutamine amidotransferase" evidence="2">
    <location>
        <begin position="3"/>
        <end position="185"/>
    </location>
</feature>
<evidence type="ECO:0000256" key="1">
    <source>
        <dbReference type="ARBA" id="ARBA00022962"/>
    </source>
</evidence>
<dbReference type="AlphaFoldDB" id="A0A174TPZ4"/>
<keyword evidence="1 3" id="KW-0315">Glutamine amidotransferase</keyword>
<organism evidence="3 4">
    <name type="scientific">Clostridium baratii</name>
    <dbReference type="NCBI Taxonomy" id="1561"/>
    <lineage>
        <taxon>Bacteria</taxon>
        <taxon>Bacillati</taxon>
        <taxon>Bacillota</taxon>
        <taxon>Clostridia</taxon>
        <taxon>Eubacteriales</taxon>
        <taxon>Clostridiaceae</taxon>
        <taxon>Clostridium</taxon>
    </lineage>
</organism>
<dbReference type="InterPro" id="IPR006221">
    <property type="entry name" value="TrpG/PapA_dom"/>
</dbReference>
<dbReference type="PROSITE" id="PS51273">
    <property type="entry name" value="GATASE_TYPE_1"/>
    <property type="match status" value="1"/>
</dbReference>
<dbReference type="PRINTS" id="PR00096">
    <property type="entry name" value="GATASE"/>
</dbReference>
<dbReference type="PANTHER" id="PTHR43418:SF4">
    <property type="entry name" value="MULTIFUNCTIONAL TRYPTOPHAN BIOSYNTHESIS PROTEIN"/>
    <property type="match status" value="1"/>
</dbReference>
<protein>
    <submittedName>
        <fullName evidence="3">Glutamine amidotransferase of anthranilate synthase</fullName>
        <ecNumber evidence="3">2.6.1.85</ecNumber>
    </submittedName>
</protein>
<reference evidence="3 4" key="1">
    <citation type="submission" date="2015-09" db="EMBL/GenBank/DDBJ databases">
        <authorList>
            <consortium name="Pathogen Informatics"/>
        </authorList>
    </citation>
    <scope>NUCLEOTIDE SEQUENCE [LARGE SCALE GENOMIC DNA]</scope>
    <source>
        <strain evidence="3 4">2789STDY5834956</strain>
    </source>
</reference>
<dbReference type="RefSeq" id="WP_055207732.1">
    <property type="nucleotide sequence ID" value="NZ_CZBO01000003.1"/>
</dbReference>
<dbReference type="Gene3D" id="3.40.50.880">
    <property type="match status" value="1"/>
</dbReference>